<organism evidence="6 7">
    <name type="scientific">Sphaerochaeta pleomorpha (strain ATCC BAA-1885 / DSM 22778 / Grapes)</name>
    <dbReference type="NCBI Taxonomy" id="158190"/>
    <lineage>
        <taxon>Bacteria</taxon>
        <taxon>Pseudomonadati</taxon>
        <taxon>Spirochaetota</taxon>
        <taxon>Spirochaetia</taxon>
        <taxon>Spirochaetales</taxon>
        <taxon>Sphaerochaetaceae</taxon>
        <taxon>Sphaerochaeta</taxon>
    </lineage>
</organism>
<dbReference type="PIRSF" id="PIRSF005700">
    <property type="entry name" value="PepC"/>
    <property type="match status" value="1"/>
</dbReference>
<accession>G8QQQ4</accession>
<feature type="active site" evidence="5">
    <location>
        <position position="364"/>
    </location>
</feature>
<dbReference type="STRING" id="158190.SpiGrapes_0858"/>
<dbReference type="AlphaFoldDB" id="G8QQQ4"/>
<dbReference type="InterPro" id="IPR038765">
    <property type="entry name" value="Papain-like_cys_pep_sf"/>
</dbReference>
<evidence type="ECO:0000256" key="5">
    <source>
        <dbReference type="PIRSR" id="PIRSR005700-1"/>
    </source>
</evidence>
<evidence type="ECO:0000256" key="1">
    <source>
        <dbReference type="ARBA" id="ARBA00022670"/>
    </source>
</evidence>
<keyword evidence="1 4" id="KW-0645">Protease</keyword>
<dbReference type="SUPFAM" id="SSF54001">
    <property type="entry name" value="Cysteine proteinases"/>
    <property type="match status" value="1"/>
</dbReference>
<name>G8QQQ4_SPHPG</name>
<dbReference type="RefSeq" id="WP_014269534.1">
    <property type="nucleotide sequence ID" value="NC_016633.1"/>
</dbReference>
<comment type="similarity">
    <text evidence="4">Belongs to the peptidase C1 family.</text>
</comment>
<evidence type="ECO:0000256" key="4">
    <source>
        <dbReference type="PIRNR" id="PIRNR005700"/>
    </source>
</evidence>
<dbReference type="Pfam" id="PF03051">
    <property type="entry name" value="Peptidase_C1_2"/>
    <property type="match status" value="1"/>
</dbReference>
<proteinExistence type="inferred from homology"/>
<evidence type="ECO:0000313" key="7">
    <source>
        <dbReference type="Proteomes" id="UP000005632"/>
    </source>
</evidence>
<dbReference type="EMBL" id="CP003155">
    <property type="protein sequence ID" value="AEV28685.1"/>
    <property type="molecule type" value="Genomic_DNA"/>
</dbReference>
<dbReference type="InterPro" id="IPR000169">
    <property type="entry name" value="Pept_cys_AS"/>
</dbReference>
<gene>
    <name evidence="6" type="ordered locus">SpiGrapes_0858</name>
</gene>
<dbReference type="OrthoDB" id="1111399at2"/>
<dbReference type="PANTHER" id="PTHR10363">
    <property type="entry name" value="BLEOMYCIN HYDROLASE"/>
    <property type="match status" value="1"/>
</dbReference>
<dbReference type="InterPro" id="IPR025660">
    <property type="entry name" value="Pept_his_AS"/>
</dbReference>
<dbReference type="PANTHER" id="PTHR10363:SF2">
    <property type="entry name" value="BLEOMYCIN HYDROLASE"/>
    <property type="match status" value="1"/>
</dbReference>
<dbReference type="HOGENOM" id="CLU_038600_0_1_12"/>
<keyword evidence="4 6" id="KW-0031">Aminopeptidase</keyword>
<dbReference type="PROSITE" id="PS00139">
    <property type="entry name" value="THIOL_PROTEASE_CYS"/>
    <property type="match status" value="1"/>
</dbReference>
<dbReference type="PROSITE" id="PS00639">
    <property type="entry name" value="THIOL_PROTEASE_HIS"/>
    <property type="match status" value="1"/>
</dbReference>
<dbReference type="InterPro" id="IPR004134">
    <property type="entry name" value="Peptidase_C1B"/>
</dbReference>
<protein>
    <recommendedName>
        <fullName evidence="4">Aminopeptidase</fullName>
    </recommendedName>
</protein>
<dbReference type="GO" id="GO:0006508">
    <property type="term" value="P:proteolysis"/>
    <property type="evidence" value="ECO:0007669"/>
    <property type="project" value="UniProtKB-KW"/>
</dbReference>
<keyword evidence="2 4" id="KW-0378">Hydrolase</keyword>
<dbReference type="Proteomes" id="UP000005632">
    <property type="component" value="Chromosome"/>
</dbReference>
<reference evidence="6 7" key="1">
    <citation type="submission" date="2011-11" db="EMBL/GenBank/DDBJ databases">
        <title>Complete sequence of Spirochaeta sp. grapes.</title>
        <authorList>
            <consortium name="US DOE Joint Genome Institute"/>
            <person name="Lucas S."/>
            <person name="Han J."/>
            <person name="Lapidus A."/>
            <person name="Cheng J.-F."/>
            <person name="Goodwin L."/>
            <person name="Pitluck S."/>
            <person name="Peters L."/>
            <person name="Ovchinnikova G."/>
            <person name="Munk A.C."/>
            <person name="Detter J.C."/>
            <person name="Han C."/>
            <person name="Tapia R."/>
            <person name="Land M."/>
            <person name="Hauser L."/>
            <person name="Kyrpides N."/>
            <person name="Ivanova N."/>
            <person name="Pagani I."/>
            <person name="Ritalahtilisa K."/>
            <person name="Loeffler F."/>
            <person name="Woyke T."/>
        </authorList>
    </citation>
    <scope>NUCLEOTIDE SEQUENCE [LARGE SCALE GENOMIC DNA]</scope>
    <source>
        <strain evidence="7">ATCC BAA-1885 / DSM 22778 / Grapes</strain>
    </source>
</reference>
<dbReference type="GO" id="GO:0005737">
    <property type="term" value="C:cytoplasm"/>
    <property type="evidence" value="ECO:0007669"/>
    <property type="project" value="TreeGrafter"/>
</dbReference>
<sequence length="445" mass="50643">MKETIDHATLQTFEESFGADKKNRVAMHATLANGILESCKTVEAVVENRHSFSITIEAGDITDQKKSGRCWMFAALNVMRLEVMEKLNLKNMELSQAYPLFWDKLEKSNHFLENIIETLDEPLEGRVVSYLLKDPLGDGGQWDMFSNLIRKYGVVPKEMMPESKASSETKTMDKLLTLKLRQFACALREGNKEGKSLENLRALKETQLTSIYDMLCISIGISPKKFTYETRDKDGKFIRISDITPQDFYRDYVSMDLDHYVSLINAPTDDKPYGKTYTVQYLGNVRGGKPVCYLNLPIEELKKAAIAQMQDGKAVWFGSDVGQSSDGKSGMMALNTYDLEGLFSTSFLMDKAQRLDYGESLMTHAMVLTGVNLDDSGKPNRWRVENSWGDEHGEKGFFVMSDDWFNEFTYQIVVDIKYLNEEQRALLKQKPIVLKPWDPMGSLAL</sequence>
<dbReference type="MEROPS" id="C01.086"/>
<keyword evidence="3 4" id="KW-0788">Thiol protease</keyword>
<dbReference type="eggNOG" id="COG3579">
    <property type="taxonomic scope" value="Bacteria"/>
</dbReference>
<dbReference type="GO" id="GO:0009636">
    <property type="term" value="P:response to toxic substance"/>
    <property type="evidence" value="ECO:0007669"/>
    <property type="project" value="TreeGrafter"/>
</dbReference>
<dbReference type="CDD" id="cd00585">
    <property type="entry name" value="Peptidase_C1B"/>
    <property type="match status" value="1"/>
</dbReference>
<evidence type="ECO:0000256" key="2">
    <source>
        <dbReference type="ARBA" id="ARBA00022801"/>
    </source>
</evidence>
<dbReference type="Gene3D" id="3.90.70.10">
    <property type="entry name" value="Cysteine proteinases"/>
    <property type="match status" value="1"/>
</dbReference>
<dbReference type="KEGG" id="sgp:SpiGrapes_0858"/>
<dbReference type="GO" id="GO:0043418">
    <property type="term" value="P:homocysteine catabolic process"/>
    <property type="evidence" value="ECO:0007669"/>
    <property type="project" value="TreeGrafter"/>
</dbReference>
<dbReference type="GO" id="GO:0070005">
    <property type="term" value="F:cysteine-type aminopeptidase activity"/>
    <property type="evidence" value="ECO:0007669"/>
    <property type="project" value="InterPro"/>
</dbReference>
<evidence type="ECO:0000313" key="6">
    <source>
        <dbReference type="EMBL" id="AEV28685.1"/>
    </source>
</evidence>
<feature type="active site" evidence="5">
    <location>
        <position position="70"/>
    </location>
</feature>
<feature type="active site" evidence="5">
    <location>
        <position position="386"/>
    </location>
</feature>
<evidence type="ECO:0000256" key="3">
    <source>
        <dbReference type="ARBA" id="ARBA00022807"/>
    </source>
</evidence>
<keyword evidence="7" id="KW-1185">Reference proteome</keyword>